<dbReference type="InterPro" id="IPR010999">
    <property type="entry name" value="Retrovr_matrix"/>
</dbReference>
<feature type="compositionally biased region" description="Polar residues" evidence="30">
    <location>
        <begin position="463"/>
        <end position="475"/>
    </location>
</feature>
<dbReference type="SMART" id="SM00343">
    <property type="entry name" value="ZnF_C2HC"/>
    <property type="match status" value="2"/>
</dbReference>
<comment type="subcellular location">
    <subcellularLocation>
        <location evidence="1">Host cell membrane</location>
        <topology evidence="1">Lipid-anchor</topology>
    </subcellularLocation>
    <subcellularLocation>
        <location evidence="2">Host endosome</location>
        <location evidence="2">Host multivesicular body</location>
    </subcellularLocation>
    <subcellularLocation>
        <location evidence="26">Virion membrane</location>
        <topology evidence="26">Lipid-anchor</topology>
    </subcellularLocation>
    <subcellularLocation>
        <location evidence="28">Virion</location>
    </subcellularLocation>
    <subcellularLocation>
        <location evidence="28">Host cytoplasm</location>
    </subcellularLocation>
    <subcellularLocation>
        <location evidence="28">Host nucleus</location>
    </subcellularLocation>
</comment>
<dbReference type="InterPro" id="IPR050195">
    <property type="entry name" value="Primate_lentivir_Gag_pol-like"/>
</dbReference>
<keyword evidence="11" id="KW-1198">Viral budding</keyword>
<evidence type="ECO:0000256" key="3">
    <source>
        <dbReference type="ARBA" id="ARBA00008364"/>
    </source>
</evidence>
<feature type="region of interest" description="Disordered" evidence="30">
    <location>
        <begin position="431"/>
        <end position="485"/>
    </location>
</feature>
<accession>A0A411D6A5</accession>
<keyword evidence="17 28" id="KW-0862">Zinc</keyword>
<dbReference type="Gene3D" id="6.10.250.390">
    <property type="match status" value="1"/>
</dbReference>
<dbReference type="Pfam" id="PF00607">
    <property type="entry name" value="Gag_p24"/>
    <property type="match status" value="1"/>
</dbReference>
<dbReference type="GO" id="GO:0020002">
    <property type="term" value="C:host cell plasma membrane"/>
    <property type="evidence" value="ECO:0007669"/>
    <property type="project" value="UniProtKB-SubCell"/>
</dbReference>
<evidence type="ECO:0000256" key="7">
    <source>
        <dbReference type="ARBA" id="ARBA00022561"/>
    </source>
</evidence>
<evidence type="ECO:0000256" key="15">
    <source>
        <dbReference type="ARBA" id="ARBA00022758"/>
    </source>
</evidence>
<evidence type="ECO:0000256" key="25">
    <source>
        <dbReference type="ARBA" id="ARBA00023288"/>
    </source>
</evidence>
<dbReference type="GO" id="GO:0003723">
    <property type="term" value="F:RNA binding"/>
    <property type="evidence" value="ECO:0007669"/>
    <property type="project" value="UniProtKB-KW"/>
</dbReference>
<dbReference type="GO" id="GO:0005198">
    <property type="term" value="F:structural molecule activity"/>
    <property type="evidence" value="ECO:0007669"/>
    <property type="project" value="InterPro"/>
</dbReference>
<dbReference type="Pfam" id="PF00540">
    <property type="entry name" value="Gag_p17"/>
    <property type="match status" value="1"/>
</dbReference>
<evidence type="ECO:0000256" key="26">
    <source>
        <dbReference type="ARBA" id="ARBA00037826"/>
    </source>
</evidence>
<dbReference type="GO" id="GO:0008270">
    <property type="term" value="F:zinc ion binding"/>
    <property type="evidence" value="ECO:0007669"/>
    <property type="project" value="UniProtKB-KW"/>
</dbReference>
<organism evidence="32">
    <name type="scientific">Human immunodeficiency virus type 1</name>
    <name type="common">HIV-1</name>
    <dbReference type="NCBI Taxonomy" id="11676"/>
    <lineage>
        <taxon>Viruses</taxon>
        <taxon>Riboviria</taxon>
        <taxon>Pararnavirae</taxon>
        <taxon>Artverviricota</taxon>
        <taxon>Revtraviricetes</taxon>
        <taxon>Ortervirales</taxon>
        <taxon>Retroviridae</taxon>
        <taxon>Orthoretrovirinae</taxon>
        <taxon>Lentivirus</taxon>
        <taxon>Lentivirus humimdef1</taxon>
    </lineage>
</organism>
<evidence type="ECO:0000256" key="28">
    <source>
        <dbReference type="RuleBase" id="RU004487"/>
    </source>
</evidence>
<evidence type="ECO:0000256" key="16">
    <source>
        <dbReference type="ARBA" id="ARBA00022771"/>
    </source>
</evidence>
<dbReference type="PRINTS" id="PR00234">
    <property type="entry name" value="HIV1MATRIX"/>
</dbReference>
<evidence type="ECO:0000256" key="27">
    <source>
        <dbReference type="PROSITE-ProRule" id="PRU00047"/>
    </source>
</evidence>
<keyword evidence="6" id="KW-0597">Phosphoprotein</keyword>
<keyword evidence="14" id="KW-0677">Repeat</keyword>
<dbReference type="Gene3D" id="4.10.60.10">
    <property type="entry name" value="Zinc finger, CCHC-type"/>
    <property type="match status" value="1"/>
</dbReference>
<dbReference type="InterPro" id="IPR008919">
    <property type="entry name" value="Retrov_capsid_N"/>
</dbReference>
<evidence type="ECO:0000256" key="17">
    <source>
        <dbReference type="ARBA" id="ARBA00022833"/>
    </source>
</evidence>
<evidence type="ECO:0000256" key="9">
    <source>
        <dbReference type="ARBA" id="ARBA00022581"/>
    </source>
</evidence>
<keyword evidence="7 28" id="KW-0167">Capsid protein</keyword>
<comment type="similarity">
    <text evidence="3">Belongs to the primate lentivirus group gag polyprotein family.</text>
</comment>
<dbReference type="FunFam" id="4.10.60.10:FF:000001">
    <property type="entry name" value="Gag polyprotein"/>
    <property type="match status" value="1"/>
</dbReference>
<dbReference type="Gene3D" id="1.10.1200.30">
    <property type="match status" value="1"/>
</dbReference>
<dbReference type="PANTHER" id="PTHR40389">
    <property type="entry name" value="ENDOGENOUS RETROVIRUS GROUP K MEMBER 24 GAG POLYPROTEIN-RELATED"/>
    <property type="match status" value="1"/>
</dbReference>
<keyword evidence="22 28" id="KW-0543">Viral nucleoprotein</keyword>
<keyword evidence="8 28" id="KW-1048">Host nucleus</keyword>
<evidence type="ECO:0000256" key="1">
    <source>
        <dbReference type="ARBA" id="ARBA00004425"/>
    </source>
</evidence>
<dbReference type="SUPFAM" id="SSF47836">
    <property type="entry name" value="Retroviral matrix proteins"/>
    <property type="match status" value="1"/>
</dbReference>
<gene>
    <name evidence="32" type="primary">gag</name>
</gene>
<dbReference type="InterPro" id="IPR036875">
    <property type="entry name" value="Znf_CCHC_sf"/>
</dbReference>
<keyword evidence="25" id="KW-0449">Lipoprotein</keyword>
<keyword evidence="24 28" id="KW-1035">Host cytoplasm</keyword>
<dbReference type="InterPro" id="IPR001878">
    <property type="entry name" value="Znf_CCHC"/>
</dbReference>
<evidence type="ECO:0000259" key="31">
    <source>
        <dbReference type="PROSITE" id="PS50158"/>
    </source>
</evidence>
<dbReference type="GO" id="GO:0075523">
    <property type="term" value="P:viral translational frameshifting"/>
    <property type="evidence" value="ECO:0007669"/>
    <property type="project" value="UniProtKB-KW"/>
</dbReference>
<evidence type="ECO:0000256" key="11">
    <source>
        <dbReference type="ARBA" id="ARBA00022637"/>
    </source>
</evidence>
<dbReference type="InterPro" id="IPR014817">
    <property type="entry name" value="Gag_p6"/>
</dbReference>
<dbReference type="InterPro" id="IPR012344">
    <property type="entry name" value="Matrix_HIV/RSV_N"/>
</dbReference>
<evidence type="ECO:0000256" key="6">
    <source>
        <dbReference type="ARBA" id="ARBA00022553"/>
    </source>
</evidence>
<evidence type="ECO:0000256" key="30">
    <source>
        <dbReference type="SAM" id="MobiDB-lite"/>
    </source>
</evidence>
<proteinExistence type="inferred from homology"/>
<dbReference type="Pfam" id="PF08705">
    <property type="entry name" value="Gag_p6"/>
    <property type="match status" value="1"/>
</dbReference>
<feature type="domain" description="CCHC-type" evidence="31">
    <location>
        <begin position="405"/>
        <end position="420"/>
    </location>
</feature>
<dbReference type="GO" id="GO:0042025">
    <property type="term" value="C:host cell nucleus"/>
    <property type="evidence" value="ECO:0007669"/>
    <property type="project" value="UniProtKB-SubCell"/>
</dbReference>
<dbReference type="GO" id="GO:0019013">
    <property type="term" value="C:viral nucleocapsid"/>
    <property type="evidence" value="ECO:0007669"/>
    <property type="project" value="UniProtKB-KW"/>
</dbReference>
<evidence type="ECO:0000256" key="20">
    <source>
        <dbReference type="ARBA" id="ARBA00022884"/>
    </source>
</evidence>
<dbReference type="PROSITE" id="PS50158">
    <property type="entry name" value="ZF_CCHC"/>
    <property type="match status" value="2"/>
</dbReference>
<comment type="subcellular location">
    <molecule>Matrix protein p17</molecule>
    <subcellularLocation>
        <location evidence="28">Virion membrane</location>
        <topology evidence="28">Lipid-anchor</topology>
    </subcellularLocation>
    <subcellularLocation>
        <location evidence="28">Host nucleus</location>
    </subcellularLocation>
    <subcellularLocation>
        <location evidence="28">Host cytoplasm</location>
    </subcellularLocation>
</comment>
<organismHost>
    <name type="scientific">Homo sapiens</name>
    <name type="common">Human</name>
    <dbReference type="NCBI Taxonomy" id="9606"/>
</organismHost>
<dbReference type="InterPro" id="IPR008916">
    <property type="entry name" value="Retrov_capsid_C"/>
</dbReference>
<keyword evidence="15" id="KW-0688">Ribosomal frameshifting</keyword>
<evidence type="ECO:0000256" key="24">
    <source>
        <dbReference type="ARBA" id="ARBA00023200"/>
    </source>
</evidence>
<evidence type="ECO:0000256" key="8">
    <source>
        <dbReference type="ARBA" id="ARBA00022562"/>
    </source>
</evidence>
<dbReference type="EMBL" id="MH920985">
    <property type="protein sequence ID" value="QAY30405.1"/>
    <property type="molecule type" value="Genomic_RNA"/>
</dbReference>
<keyword evidence="29" id="KW-0175">Coiled coil</keyword>
<evidence type="ECO:0000256" key="23">
    <source>
        <dbReference type="ARBA" id="ARBA00023136"/>
    </source>
</evidence>
<keyword evidence="5" id="KW-1032">Host cell membrane</keyword>
<dbReference type="Gene3D" id="1.10.150.90">
    <property type="entry name" value="Immunodeficiency lentiviruses, gag gene matrix protein p17"/>
    <property type="match status" value="1"/>
</dbReference>
<feature type="coiled-coil region" evidence="29">
    <location>
        <begin position="87"/>
        <end position="117"/>
    </location>
</feature>
<dbReference type="Pfam" id="PF19317">
    <property type="entry name" value="Gag_p24_C"/>
    <property type="match status" value="1"/>
</dbReference>
<name>A0A411D6A5_HV1</name>
<dbReference type="FunFam" id="1.10.375.10:FF:000001">
    <property type="entry name" value="Gag polyprotein"/>
    <property type="match status" value="1"/>
</dbReference>
<evidence type="ECO:0000256" key="29">
    <source>
        <dbReference type="SAM" id="Coils"/>
    </source>
</evidence>
<dbReference type="GO" id="GO:0039702">
    <property type="term" value="P:viral budding via host ESCRT complex"/>
    <property type="evidence" value="ECO:0007669"/>
    <property type="project" value="UniProtKB-KW"/>
</dbReference>
<evidence type="ECO:0000256" key="18">
    <source>
        <dbReference type="ARBA" id="ARBA00022844"/>
    </source>
</evidence>
<feature type="compositionally biased region" description="Basic and acidic residues" evidence="30">
    <location>
        <begin position="453"/>
        <end position="462"/>
    </location>
</feature>
<keyword evidence="16 27" id="KW-0863">Zinc-finger</keyword>
<dbReference type="InterPro" id="IPR000071">
    <property type="entry name" value="Lentvrl_matrix_N"/>
</dbReference>
<keyword evidence="13 28" id="KW-0479">Metal-binding</keyword>
<evidence type="ECO:0000256" key="14">
    <source>
        <dbReference type="ARBA" id="ARBA00022737"/>
    </source>
</evidence>
<dbReference type="SUPFAM" id="SSF47353">
    <property type="entry name" value="Retrovirus capsid dimerization domain-like"/>
    <property type="match status" value="1"/>
</dbReference>
<dbReference type="Gene3D" id="1.20.5.760">
    <property type="entry name" value="Single helix bin"/>
    <property type="match status" value="1"/>
</dbReference>
<keyword evidence="12" id="KW-0519">Myristate</keyword>
<keyword evidence="10" id="KW-1188">Viral release from host cell</keyword>
<evidence type="ECO:0000313" key="32">
    <source>
        <dbReference type="EMBL" id="QAY30405.1"/>
    </source>
</evidence>
<evidence type="ECO:0000256" key="5">
    <source>
        <dbReference type="ARBA" id="ARBA00022511"/>
    </source>
</evidence>
<dbReference type="GO" id="GO:0072494">
    <property type="term" value="C:host multivesicular body"/>
    <property type="evidence" value="ECO:0007669"/>
    <property type="project" value="UniProtKB-SubCell"/>
</dbReference>
<dbReference type="SUPFAM" id="SSF47943">
    <property type="entry name" value="Retrovirus capsid protein, N-terminal core domain"/>
    <property type="match status" value="1"/>
</dbReference>
<keyword evidence="19" id="KW-1043">Host membrane</keyword>
<dbReference type="GO" id="GO:0055036">
    <property type="term" value="C:virion membrane"/>
    <property type="evidence" value="ECO:0007669"/>
    <property type="project" value="UniProtKB-SubCell"/>
</dbReference>
<evidence type="ECO:0000256" key="13">
    <source>
        <dbReference type="ARBA" id="ARBA00022723"/>
    </source>
</evidence>
<comment type="PTM">
    <molecule>Gag-Pol polyprotein</molecule>
    <text evidence="28">Specific enzymatic cleavages by the viral protease yield mature proteins.</text>
</comment>
<evidence type="ECO:0000256" key="19">
    <source>
        <dbReference type="ARBA" id="ARBA00022870"/>
    </source>
</evidence>
<feature type="domain" description="CCHC-type" evidence="31">
    <location>
        <begin position="383"/>
        <end position="398"/>
    </location>
</feature>
<dbReference type="PANTHER" id="PTHR40389:SF3">
    <property type="entry name" value="IGE-BINDING PROTEIN"/>
    <property type="match status" value="1"/>
</dbReference>
<reference evidence="32" key="1">
    <citation type="journal article" date="2019" name="AIDS Res. Hum. Retroviruses">
        <title>Multiple HIV-1 subtypes were found circulating in Shijingshan District of Beijing, China.</title>
        <authorList>
            <person name="Sun L."/>
            <person name="Jia L."/>
            <person name="Liu Y."/>
            <person name="Han J."/>
            <person name="Li J."/>
            <person name="Li H."/>
            <person name="Li L."/>
        </authorList>
    </citation>
    <scope>NUCLEOTIDE SEQUENCE</scope>
    <source>
        <strain evidence="32">BJSJS2016S051</strain>
    </source>
</reference>
<dbReference type="Gene3D" id="1.10.375.10">
    <property type="entry name" value="Human Immunodeficiency Virus Type 1 Capsid Protein"/>
    <property type="match status" value="1"/>
</dbReference>
<dbReference type="SUPFAM" id="SSF57756">
    <property type="entry name" value="Retrovirus zinc finger-like domains"/>
    <property type="match status" value="1"/>
</dbReference>
<evidence type="ECO:0000256" key="21">
    <source>
        <dbReference type="ARBA" id="ARBA00023046"/>
    </source>
</evidence>
<keyword evidence="20 28" id="KW-0694">RNA-binding</keyword>
<evidence type="ECO:0000256" key="12">
    <source>
        <dbReference type="ARBA" id="ARBA00022707"/>
    </source>
</evidence>
<keyword evidence="9 28" id="KW-0945">Host-virus interaction</keyword>
<keyword evidence="4" id="KW-1187">Viral budding via the host ESCRT complexes</keyword>
<dbReference type="Pfam" id="PF00098">
    <property type="entry name" value="zf-CCHC"/>
    <property type="match status" value="2"/>
</dbReference>
<keyword evidence="18 28" id="KW-0946">Virion</keyword>
<protein>
    <recommendedName>
        <fullName evidence="28">Gag polyprotein</fullName>
    </recommendedName>
    <component>
        <recommendedName>
            <fullName evidence="28">Matrix protein p17</fullName>
            <shortName evidence="28">MA</shortName>
        </recommendedName>
    </component>
</protein>
<sequence>MGARASILRGGKLDKWEKIRLRPGGKKKYRLKHIVWASRELERFALNPGLLETLDGCKQIISQLQPALKTGTEELRSLFNTVATLYCVHAEIDVRDTKEALDKIEEEQNKIKQKTQQDDKKVSHNYPIVQNLQGQMVHQPISPRTLNAWVKVVEEKAFSPEVIPMFTALSEGATPQDLNTMLNTVGGHQAAMQILKDTINEEAAEWDRLHPVHAGPIAPGQMREPRGSDIAGTTSTLQEQIAWMTANPPVPVGDIYKRWIILGLNKIVRMYSPTSILDIKQGPKEPFRDYVDRFFKTLRAEQATQDVKNWMTDTLLVQNANPDCKTILKALGPGASVEEMMTACQGVGGPSHKARVLAEAMSHAQNANIMMQRGNFKGPKRIKCFNCGKEGHLARNCRAPRKKGCWKCGKEGHQMKDCTERQANFLGKIWPSHKGRPGNFLQSRPEPTAPPEESFRFGEEKTTPSQKQEPVTSLRSLFGNDPLLQ</sequence>
<evidence type="ECO:0000256" key="22">
    <source>
        <dbReference type="ARBA" id="ARBA00023086"/>
    </source>
</evidence>
<evidence type="ECO:0000256" key="10">
    <source>
        <dbReference type="ARBA" id="ARBA00022612"/>
    </source>
</evidence>
<dbReference type="FunFam" id="1.10.1200.30:FF:000001">
    <property type="entry name" value="Gag polyprotein"/>
    <property type="match status" value="1"/>
</dbReference>
<keyword evidence="23" id="KW-0472">Membrane</keyword>
<keyword evidence="21" id="KW-1039">Host endosome</keyword>
<dbReference type="InterPro" id="IPR045345">
    <property type="entry name" value="Gag_p24_C"/>
</dbReference>
<evidence type="ECO:0000256" key="2">
    <source>
        <dbReference type="ARBA" id="ARBA00004560"/>
    </source>
</evidence>
<evidence type="ECO:0000256" key="4">
    <source>
        <dbReference type="ARBA" id="ARBA00022462"/>
    </source>
</evidence>